<gene>
    <name evidence="1" type="ORF">KIN20_001551</name>
</gene>
<dbReference type="Proteomes" id="UP001196413">
    <property type="component" value="Unassembled WGS sequence"/>
</dbReference>
<accession>A0AAD5MFD9</accession>
<dbReference type="AlphaFoldDB" id="A0AAD5MFD9"/>
<dbReference type="EMBL" id="JAHQIW010000205">
    <property type="protein sequence ID" value="KAJ1346666.1"/>
    <property type="molecule type" value="Genomic_DNA"/>
</dbReference>
<organism evidence="1 2">
    <name type="scientific">Parelaphostrongylus tenuis</name>
    <name type="common">Meningeal worm</name>
    <dbReference type="NCBI Taxonomy" id="148309"/>
    <lineage>
        <taxon>Eukaryota</taxon>
        <taxon>Metazoa</taxon>
        <taxon>Ecdysozoa</taxon>
        <taxon>Nematoda</taxon>
        <taxon>Chromadorea</taxon>
        <taxon>Rhabditida</taxon>
        <taxon>Rhabditina</taxon>
        <taxon>Rhabditomorpha</taxon>
        <taxon>Strongyloidea</taxon>
        <taxon>Metastrongylidae</taxon>
        <taxon>Parelaphostrongylus</taxon>
    </lineage>
</organism>
<sequence>MDLCGEWMPKKQIKCRNYYDSLSSKESEVSETLPYYNNFVFPLMKKKLKRPDMLSTLKSGYEVEHKVGAHSSDYSGLPKVGERAAEVYENSSAKAVCSDGGMCLRSRKVSEFRSHQCAKFSRTLWYRSSENACVSSYENPHLQNVRNDFSRAH</sequence>
<proteinExistence type="predicted"/>
<keyword evidence="2" id="KW-1185">Reference proteome</keyword>
<comment type="caution">
    <text evidence="1">The sequence shown here is derived from an EMBL/GenBank/DDBJ whole genome shotgun (WGS) entry which is preliminary data.</text>
</comment>
<evidence type="ECO:0000313" key="2">
    <source>
        <dbReference type="Proteomes" id="UP001196413"/>
    </source>
</evidence>
<evidence type="ECO:0000313" key="1">
    <source>
        <dbReference type="EMBL" id="KAJ1346666.1"/>
    </source>
</evidence>
<protein>
    <submittedName>
        <fullName evidence="1">Uncharacterized protein</fullName>
    </submittedName>
</protein>
<reference evidence="1" key="1">
    <citation type="submission" date="2021-06" db="EMBL/GenBank/DDBJ databases">
        <title>Parelaphostrongylus tenuis whole genome reference sequence.</title>
        <authorList>
            <person name="Garwood T.J."/>
            <person name="Larsen P.A."/>
            <person name="Fountain-Jones N.M."/>
            <person name="Garbe J.R."/>
            <person name="Macchietto M.G."/>
            <person name="Kania S.A."/>
            <person name="Gerhold R.W."/>
            <person name="Richards J.E."/>
            <person name="Wolf T.M."/>
        </authorList>
    </citation>
    <scope>NUCLEOTIDE SEQUENCE</scope>
    <source>
        <strain evidence="1">MNPRO001-30</strain>
        <tissue evidence="1">Meninges</tissue>
    </source>
</reference>
<name>A0AAD5MFD9_PARTN</name>